<sequence length="526" mass="59042">MTKPSDLHGDGINFAFFELLWSKCSSEAESLSENKATTLRVPDTVIFLFGLPHQWYFTSKNGGQHKDKTTILRKRRANLTLENIEQAFLTKAFSRSGVGEDAVVAYFISSKNTALDNEMSCDIEYFNKESLSNFLHHGRRNKSGILQRFIAPHGGSYNSSIRAMWTPKMCILERRRTKQALNDKRFALFERAITFDGPDVHSVSVPLCGTVLAGRVENICDEVVRRIANVLSENSQGKKYSNVNRDNIENNAEFEVGRMAVNLKVDGNGKIWILWSNSIRLDSKSNVNERSITESASQPLNMNTIVKLPSASKLSQVPSHDSKLKLDNKVSLSKCPSCGKCCKNELFQKVPYKTVINHFDKTLEMLKYHSESNLLHSWPPKDSVIRAAGGVGFGIAYQQEHSEEAFIIPPVIRHIYPKLRTKGYNMYRGDSTFLQKSCSVCEDCFLAYATLTSNSYLMVYPVDPCPTNKDFHFEIPPAKSQGDFVKIKTKQSAPSVSIDRFGLKDFGKAPTIPPAILEPPQASTEL</sequence>
<protein>
    <submittedName>
        <fullName evidence="1">Uncharacterized protein</fullName>
    </submittedName>
</protein>
<gene>
    <name evidence="1" type="ORF">HJC23_012767</name>
</gene>
<evidence type="ECO:0000313" key="2">
    <source>
        <dbReference type="Proteomes" id="UP001516023"/>
    </source>
</evidence>
<organism evidence="1 2">
    <name type="scientific">Cyclotella cryptica</name>
    <dbReference type="NCBI Taxonomy" id="29204"/>
    <lineage>
        <taxon>Eukaryota</taxon>
        <taxon>Sar</taxon>
        <taxon>Stramenopiles</taxon>
        <taxon>Ochrophyta</taxon>
        <taxon>Bacillariophyta</taxon>
        <taxon>Coscinodiscophyceae</taxon>
        <taxon>Thalassiosirophycidae</taxon>
        <taxon>Stephanodiscales</taxon>
        <taxon>Stephanodiscaceae</taxon>
        <taxon>Cyclotella</taxon>
    </lineage>
</organism>
<keyword evidence="2" id="KW-1185">Reference proteome</keyword>
<accession>A0ABD3Q339</accession>
<reference evidence="1 2" key="1">
    <citation type="journal article" date="2020" name="G3 (Bethesda)">
        <title>Improved Reference Genome for Cyclotella cryptica CCMP332, a Model for Cell Wall Morphogenesis, Salinity Adaptation, and Lipid Production in Diatoms (Bacillariophyta).</title>
        <authorList>
            <person name="Roberts W.R."/>
            <person name="Downey K.M."/>
            <person name="Ruck E.C."/>
            <person name="Traller J.C."/>
            <person name="Alverson A.J."/>
        </authorList>
    </citation>
    <scope>NUCLEOTIDE SEQUENCE [LARGE SCALE GENOMIC DNA]</scope>
    <source>
        <strain evidence="1 2">CCMP332</strain>
    </source>
</reference>
<proteinExistence type="predicted"/>
<dbReference type="Proteomes" id="UP001516023">
    <property type="component" value="Unassembled WGS sequence"/>
</dbReference>
<evidence type="ECO:0000313" key="1">
    <source>
        <dbReference type="EMBL" id="KAL3794757.1"/>
    </source>
</evidence>
<comment type="caution">
    <text evidence="1">The sequence shown here is derived from an EMBL/GenBank/DDBJ whole genome shotgun (WGS) entry which is preliminary data.</text>
</comment>
<dbReference type="AlphaFoldDB" id="A0ABD3Q339"/>
<dbReference type="EMBL" id="JABMIG020000077">
    <property type="protein sequence ID" value="KAL3794757.1"/>
    <property type="molecule type" value="Genomic_DNA"/>
</dbReference>
<name>A0ABD3Q339_9STRA</name>